<dbReference type="Proteomes" id="UP001596174">
    <property type="component" value="Unassembled WGS sequence"/>
</dbReference>
<reference evidence="2" key="1">
    <citation type="journal article" date="2019" name="Int. J. Syst. Evol. Microbiol.">
        <title>The Global Catalogue of Microorganisms (GCM) 10K type strain sequencing project: providing services to taxonomists for standard genome sequencing and annotation.</title>
        <authorList>
            <consortium name="The Broad Institute Genomics Platform"/>
            <consortium name="The Broad Institute Genome Sequencing Center for Infectious Disease"/>
            <person name="Wu L."/>
            <person name="Ma J."/>
        </authorList>
    </citation>
    <scope>NUCLEOTIDE SEQUENCE [LARGE SCALE GENOMIC DNA]</scope>
    <source>
        <strain evidence="2">JCM 4816</strain>
    </source>
</reference>
<dbReference type="RefSeq" id="WP_380584078.1">
    <property type="nucleotide sequence ID" value="NZ_JBHSQJ010000066.1"/>
</dbReference>
<proteinExistence type="predicted"/>
<organism evidence="1 2">
    <name type="scientific">Streptacidiphilus monticola</name>
    <dbReference type="NCBI Taxonomy" id="2161674"/>
    <lineage>
        <taxon>Bacteria</taxon>
        <taxon>Bacillati</taxon>
        <taxon>Actinomycetota</taxon>
        <taxon>Actinomycetes</taxon>
        <taxon>Kitasatosporales</taxon>
        <taxon>Streptomycetaceae</taxon>
        <taxon>Streptacidiphilus</taxon>
    </lineage>
</organism>
<evidence type="ECO:0000313" key="2">
    <source>
        <dbReference type="Proteomes" id="UP001596174"/>
    </source>
</evidence>
<keyword evidence="2" id="KW-1185">Reference proteome</keyword>
<name>A0ABW1G4F7_9ACTN</name>
<protein>
    <submittedName>
        <fullName evidence="1">Uncharacterized protein</fullName>
    </submittedName>
</protein>
<evidence type="ECO:0000313" key="1">
    <source>
        <dbReference type="EMBL" id="MFC5908830.1"/>
    </source>
</evidence>
<sequence length="88" mass="9277">MSRVRVDRVDGQGGASGGFVLAGAASAQLKTQGYGGHPMRVRVHRRQPGRLAGWLEAAGFGVEAWTRVASAESRQGAMLFARRGVDAP</sequence>
<dbReference type="EMBL" id="JBHSQJ010000066">
    <property type="protein sequence ID" value="MFC5908830.1"/>
    <property type="molecule type" value="Genomic_DNA"/>
</dbReference>
<comment type="caution">
    <text evidence="1">The sequence shown here is derived from an EMBL/GenBank/DDBJ whole genome shotgun (WGS) entry which is preliminary data.</text>
</comment>
<gene>
    <name evidence="1" type="ORF">ACFP3V_16600</name>
</gene>
<accession>A0ABW1G4F7</accession>